<organism evidence="10">
    <name type="scientific">Camponotus floridanus</name>
    <name type="common">Florida carpenter ant</name>
    <dbReference type="NCBI Taxonomy" id="104421"/>
    <lineage>
        <taxon>Eukaryota</taxon>
        <taxon>Metazoa</taxon>
        <taxon>Ecdysozoa</taxon>
        <taxon>Arthropoda</taxon>
        <taxon>Hexapoda</taxon>
        <taxon>Insecta</taxon>
        <taxon>Pterygota</taxon>
        <taxon>Neoptera</taxon>
        <taxon>Endopterygota</taxon>
        <taxon>Hymenoptera</taxon>
        <taxon>Apocrita</taxon>
        <taxon>Aculeata</taxon>
        <taxon>Formicoidea</taxon>
        <taxon>Formicidae</taxon>
        <taxon>Formicinae</taxon>
        <taxon>Camponotus</taxon>
    </lineage>
</organism>
<dbReference type="Pfam" id="PF00642">
    <property type="entry name" value="zf-CCCH"/>
    <property type="match status" value="1"/>
</dbReference>
<dbReference type="Gene3D" id="3.30.70.330">
    <property type="match status" value="1"/>
</dbReference>
<accession>E2ASK7</accession>
<dbReference type="GO" id="GO:0089701">
    <property type="term" value="C:U2AF complex"/>
    <property type="evidence" value="ECO:0007669"/>
    <property type="project" value="InterPro"/>
</dbReference>
<keyword evidence="4 5" id="KW-0862">Zinc</keyword>
<dbReference type="STRING" id="104421.E2ASK7"/>
<dbReference type="GO" id="GO:0000398">
    <property type="term" value="P:mRNA splicing, via spliceosome"/>
    <property type="evidence" value="ECO:0007669"/>
    <property type="project" value="InterPro"/>
</dbReference>
<feature type="coiled-coil region" evidence="6">
    <location>
        <begin position="51"/>
        <end position="154"/>
    </location>
</feature>
<keyword evidence="9" id="KW-0687">Ribonucleoprotein</keyword>
<dbReference type="OMA" id="MDLRIME"/>
<keyword evidence="1 5" id="KW-0479">Metal-binding</keyword>
<feature type="domain" description="C3H1-type" evidence="8">
    <location>
        <begin position="169"/>
        <end position="197"/>
    </location>
</feature>
<sequence>MEERDKTKPRHKEWRRIAKKERRRRIRRKAAQERDGNEEKLMAALMSNMEYLNWRAEQERLEEEKEIREQEEHAEQNRLWLEEEARAQKEWQVLQEQKAREEQQRLEQQMKIRKEFELRQEAIQKQKEEEKRKLEEQFRKQQQLQKEIDDYIDNGMKTPEALREIIDNQPSKDICPFFTKTGVCRYGDMCSKNHRRVFLSKVILIPGFYTHFSLEKNSAEYDTDIGLEFENSETWHHFRKFYEDVIKILELFGKIKTLKCCCNTELHLRGNLYVEYYTEREAARAWRHLKGYTYANKQLNCEFVNLTSWRKAICGMTKCPKGSKACNFLHTFRNPHDEYGIRSPPRNAENNIQESNNSKRSELNPDGKNPFETIMKKIAIGDGNPNLLKKYTTKQTIARKIRKENVPILQRENRENLYVIKDTVRPKDRAVLEEEHHLINIDQAVPRKSMMMKTIRIRRKNRIGTLPKGMKKSLEKEKVIAKMVIKLPEENIKEYGINHGYTKGRNI</sequence>
<keyword evidence="3 5" id="KW-0863">Zinc-finger</keyword>
<dbReference type="GO" id="GO:0003723">
    <property type="term" value="F:RNA binding"/>
    <property type="evidence" value="ECO:0007669"/>
    <property type="project" value="InterPro"/>
</dbReference>
<dbReference type="InParanoid" id="E2ASK7"/>
<dbReference type="SMART" id="SM00356">
    <property type="entry name" value="ZnF_C3H1"/>
    <property type="match status" value="2"/>
</dbReference>
<dbReference type="InterPro" id="IPR000571">
    <property type="entry name" value="Znf_CCCH"/>
</dbReference>
<keyword evidence="2" id="KW-0677">Repeat</keyword>
<gene>
    <name evidence="9" type="ORF">EAG_02366</name>
</gene>
<dbReference type="AlphaFoldDB" id="E2ASK7"/>
<proteinExistence type="predicted"/>
<dbReference type="Proteomes" id="UP000000311">
    <property type="component" value="Unassembled WGS sequence"/>
</dbReference>
<dbReference type="GO" id="GO:0008270">
    <property type="term" value="F:zinc ion binding"/>
    <property type="evidence" value="ECO:0007669"/>
    <property type="project" value="UniProtKB-KW"/>
</dbReference>
<dbReference type="SUPFAM" id="SSF54928">
    <property type="entry name" value="RNA-binding domain, RBD"/>
    <property type="match status" value="1"/>
</dbReference>
<evidence type="ECO:0000256" key="6">
    <source>
        <dbReference type="SAM" id="Coils"/>
    </source>
</evidence>
<keyword evidence="6" id="KW-0175">Coiled coil</keyword>
<evidence type="ECO:0000256" key="5">
    <source>
        <dbReference type="PROSITE-ProRule" id="PRU00723"/>
    </source>
</evidence>
<evidence type="ECO:0000259" key="8">
    <source>
        <dbReference type="PROSITE" id="PS50103"/>
    </source>
</evidence>
<protein>
    <submittedName>
        <fullName evidence="9">U2 small nuclear ribonucleoprotein auxiliary factor 35 kDa subunit-related protein 1</fullName>
    </submittedName>
</protein>
<evidence type="ECO:0000256" key="4">
    <source>
        <dbReference type="ARBA" id="ARBA00022833"/>
    </source>
</evidence>
<dbReference type="EMBL" id="GL442330">
    <property type="protein sequence ID" value="EFN63567.1"/>
    <property type="molecule type" value="Genomic_DNA"/>
</dbReference>
<dbReference type="FunCoup" id="E2ASK7">
    <property type="interactions" value="206"/>
</dbReference>
<dbReference type="InterPro" id="IPR012677">
    <property type="entry name" value="Nucleotide-bd_a/b_plait_sf"/>
</dbReference>
<feature type="region of interest" description="Disordered" evidence="7">
    <location>
        <begin position="1"/>
        <end position="38"/>
    </location>
</feature>
<dbReference type="InterPro" id="IPR009145">
    <property type="entry name" value="U2AF_small"/>
</dbReference>
<feature type="zinc finger region" description="C3H1-type" evidence="5">
    <location>
        <begin position="169"/>
        <end position="197"/>
    </location>
</feature>
<keyword evidence="10" id="KW-1185">Reference proteome</keyword>
<dbReference type="PANTHER" id="PTHR12620">
    <property type="entry name" value="U2 SNRNP AUXILIARY FACTOR, SMALL SUBUNIT"/>
    <property type="match status" value="1"/>
</dbReference>
<evidence type="ECO:0000313" key="9">
    <source>
        <dbReference type="EMBL" id="EFN63567.1"/>
    </source>
</evidence>
<evidence type="ECO:0000256" key="7">
    <source>
        <dbReference type="SAM" id="MobiDB-lite"/>
    </source>
</evidence>
<evidence type="ECO:0000313" key="10">
    <source>
        <dbReference type="Proteomes" id="UP000000311"/>
    </source>
</evidence>
<dbReference type="InterPro" id="IPR035979">
    <property type="entry name" value="RBD_domain_sf"/>
</dbReference>
<evidence type="ECO:0000256" key="1">
    <source>
        <dbReference type="ARBA" id="ARBA00022723"/>
    </source>
</evidence>
<evidence type="ECO:0000256" key="2">
    <source>
        <dbReference type="ARBA" id="ARBA00022737"/>
    </source>
</evidence>
<feature type="compositionally biased region" description="Basic residues" evidence="7">
    <location>
        <begin position="7"/>
        <end position="29"/>
    </location>
</feature>
<feature type="region of interest" description="Disordered" evidence="7">
    <location>
        <begin position="337"/>
        <end position="368"/>
    </location>
</feature>
<dbReference type="PRINTS" id="PR01848">
    <property type="entry name" value="U2AUXFACTOR"/>
</dbReference>
<dbReference type="PROSITE" id="PS50103">
    <property type="entry name" value="ZF_C3H1"/>
    <property type="match status" value="1"/>
</dbReference>
<dbReference type="GO" id="GO:1990904">
    <property type="term" value="C:ribonucleoprotein complex"/>
    <property type="evidence" value="ECO:0007669"/>
    <property type="project" value="UniProtKB-KW"/>
</dbReference>
<dbReference type="OrthoDB" id="75923at2759"/>
<reference evidence="9 10" key="1">
    <citation type="journal article" date="2010" name="Science">
        <title>Genomic comparison of the ants Camponotus floridanus and Harpegnathos saltator.</title>
        <authorList>
            <person name="Bonasio R."/>
            <person name="Zhang G."/>
            <person name="Ye C."/>
            <person name="Mutti N.S."/>
            <person name="Fang X."/>
            <person name="Qin N."/>
            <person name="Donahue G."/>
            <person name="Yang P."/>
            <person name="Li Q."/>
            <person name="Li C."/>
            <person name="Zhang P."/>
            <person name="Huang Z."/>
            <person name="Berger S.L."/>
            <person name="Reinberg D."/>
            <person name="Wang J."/>
            <person name="Liebig J."/>
        </authorList>
    </citation>
    <scope>NUCLEOTIDE SEQUENCE [LARGE SCALE GENOMIC DNA]</scope>
    <source>
        <strain evidence="10">C129</strain>
    </source>
</reference>
<evidence type="ECO:0000256" key="3">
    <source>
        <dbReference type="ARBA" id="ARBA00022771"/>
    </source>
</evidence>
<name>E2ASK7_CAMFO</name>